<name>G6FSM8_9CYAN</name>
<keyword evidence="1" id="KW-0472">Membrane</keyword>
<dbReference type="Proteomes" id="UP000004344">
    <property type="component" value="Unassembled WGS sequence"/>
</dbReference>
<keyword evidence="3" id="KW-1185">Reference proteome</keyword>
<protein>
    <submittedName>
        <fullName evidence="2">Uncharacterized protein</fullName>
    </submittedName>
</protein>
<reference evidence="2 3" key="1">
    <citation type="submission" date="2011-09" db="EMBL/GenBank/DDBJ databases">
        <title>The draft genome of Fischerella sp. JSC-11.</title>
        <authorList>
            <consortium name="US DOE Joint Genome Institute (JGI-PGF)"/>
            <person name="Lucas S."/>
            <person name="Han J."/>
            <person name="Lapidus A."/>
            <person name="Cheng J.-F."/>
            <person name="Goodwin L."/>
            <person name="Pitluck S."/>
            <person name="Peters L."/>
            <person name="Land M.L."/>
            <person name="Hauser L."/>
            <person name="Sarkisova S."/>
            <person name="Bryant D.A."/>
            <person name="Brown I."/>
            <person name="Woyke T.J."/>
        </authorList>
    </citation>
    <scope>NUCLEOTIDE SEQUENCE [LARGE SCALE GENOMIC DNA]</scope>
    <source>
        <strain evidence="2 3">JSC-11</strain>
    </source>
</reference>
<dbReference type="PATRIC" id="fig|741277.3.peg.1594"/>
<organism evidence="2 3">
    <name type="scientific">Fischerella thermalis JSC-11</name>
    <dbReference type="NCBI Taxonomy" id="741277"/>
    <lineage>
        <taxon>Bacteria</taxon>
        <taxon>Bacillati</taxon>
        <taxon>Cyanobacteriota</taxon>
        <taxon>Cyanophyceae</taxon>
        <taxon>Nostocales</taxon>
        <taxon>Hapalosiphonaceae</taxon>
        <taxon>Fischerella</taxon>
    </lineage>
</organism>
<accession>G6FSM8</accession>
<dbReference type="EMBL" id="AGIZ01000005">
    <property type="protein sequence ID" value="EHC14864.1"/>
    <property type="molecule type" value="Genomic_DNA"/>
</dbReference>
<dbReference type="RefSeq" id="WP_009456374.1">
    <property type="nucleotide sequence ID" value="NZ_AGIZ01000005.1"/>
</dbReference>
<keyword evidence="1" id="KW-0812">Transmembrane</keyword>
<evidence type="ECO:0000313" key="3">
    <source>
        <dbReference type="Proteomes" id="UP000004344"/>
    </source>
</evidence>
<evidence type="ECO:0000256" key="1">
    <source>
        <dbReference type="SAM" id="Phobius"/>
    </source>
</evidence>
<dbReference type="AlphaFoldDB" id="G6FSM8"/>
<evidence type="ECO:0000313" key="2">
    <source>
        <dbReference type="EMBL" id="EHC14864.1"/>
    </source>
</evidence>
<sequence length="176" mass="19105">MPSSGWKQIHFLLHNSVVTVLNRIEMQFVDVEADAKRKRSAGGEAVAAALAVFTGFGGIWAGFRIAGVKGTAFAAGILAASIGLPITWPALVTIGVVSIFTGGWLTRLVFGGEQVEAFKENYKAAILQEIEKQMKLNPINQKVEDHISANFDHLKQTLSQEIEALLDNTQNTLAER</sequence>
<comment type="caution">
    <text evidence="2">The sequence shown here is derived from an EMBL/GenBank/DDBJ whole genome shotgun (WGS) entry which is preliminary data.</text>
</comment>
<feature type="transmembrane region" description="Helical" evidence="1">
    <location>
        <begin position="72"/>
        <end position="100"/>
    </location>
</feature>
<keyword evidence="1" id="KW-1133">Transmembrane helix</keyword>
<feature type="transmembrane region" description="Helical" evidence="1">
    <location>
        <begin position="45"/>
        <end position="66"/>
    </location>
</feature>
<gene>
    <name evidence="2" type="ORF">FJSC11DRAFT_1775</name>
</gene>
<proteinExistence type="predicted"/>